<dbReference type="SUPFAM" id="SSF103473">
    <property type="entry name" value="MFS general substrate transporter"/>
    <property type="match status" value="1"/>
</dbReference>
<feature type="transmembrane region" description="Helical" evidence="2">
    <location>
        <begin position="562"/>
        <end position="584"/>
    </location>
</feature>
<dbReference type="Proteomes" id="UP000613974">
    <property type="component" value="Unassembled WGS sequence"/>
</dbReference>
<dbReference type="PANTHER" id="PTHR23542:SF1">
    <property type="entry name" value="MAJOR FACILITATOR SUPERFAMILY (MFS) PROFILE DOMAIN-CONTAINING PROTEIN"/>
    <property type="match status" value="1"/>
</dbReference>
<dbReference type="InterPro" id="IPR036259">
    <property type="entry name" value="MFS_trans_sf"/>
</dbReference>
<dbReference type="EMBL" id="BNEC01000005">
    <property type="protein sequence ID" value="GHI69105.1"/>
    <property type="molecule type" value="Genomic_DNA"/>
</dbReference>
<sequence>MAVRLDATDRVRYVFGLARVPDQVGRYLADLDTPTAAVRARPSCVSWPKVVRPASGRAPIAGSRARRVEPTPSAPTSPPAANCGRPRRVVGRSQVPRRPVGSGLRSRSGFLGTYAIWATLPNARACREIAVRPRLLSAQTDHHVQDLAQIGRHLEVAVAVLPPPHHTPAPHPLTGRWRHARGRSNFGHLRVHTTATARWTRLCPRPALPRMESPALVTLAAHPTTAPPLATYGAVLGSRHVVRLLGGTLIGRLPNSMVPVGLVLWITGGGGSLSFAGMLAALYGLASGLSQPVKGRLMDRYGQTRVSTPAVLLNAGSLASLPLIRACGHPAAVTAVVGLAGLVTPPLEAGLRALWPTVLPDLGRRRVVQALDTGSQGLLYIAGPLLASWLATTHGPDTALAATAALGLVGTTVVLTAAPSQTWRPAAGVTERGRLMSAGLVLLFTALAGTGFAFGAMNVWAAGMAGTHGQAMLCGLLPAVFSTGSFLGSLIYARRAWPGTTKSQLITTSALFLLGWIPLLAQPGPRTAFALMAIPGLFFTLIITNGFHTVDSLASASRTTEGYSWLILSVGTGQAAGTALTAALAAHPDVLAALPAGGAATALTVLVLARRKLGPGRRLGRHRRPRQQVPRLVAFEGIGVAAGGSGSTTRRTGCGTGRTASADAPLNAVVAPQASASPGVEKGGRTTAPTSAAPSDPPPVGTAPNGDVRGLDRRRAADRLRARLRAGGEGGVEVDGGDLLVAHQRVRQTPVEAGPRAQPQHSYTGRAWSWAGGGEAGQDEHPGHHGGHGG</sequence>
<evidence type="ECO:0008006" key="5">
    <source>
        <dbReference type="Google" id="ProtNLM"/>
    </source>
</evidence>
<name>A0ABQ3SMP4_9ACTN</name>
<accession>A0ABQ3SMP4</accession>
<dbReference type="Gene3D" id="1.20.1250.20">
    <property type="entry name" value="MFS general substrate transporter like domains"/>
    <property type="match status" value="1"/>
</dbReference>
<reference evidence="4" key="1">
    <citation type="submission" date="2023-07" db="EMBL/GenBank/DDBJ databases">
        <title>Whole genome shotgun sequence of Streptomyces nojiriensis NBRC 13794.</title>
        <authorList>
            <person name="Komaki H."/>
            <person name="Tamura T."/>
        </authorList>
    </citation>
    <scope>NUCLEOTIDE SEQUENCE [LARGE SCALE GENOMIC DNA]</scope>
    <source>
        <strain evidence="4">NBRC 13794</strain>
    </source>
</reference>
<evidence type="ECO:0000256" key="2">
    <source>
        <dbReference type="SAM" id="Phobius"/>
    </source>
</evidence>
<keyword evidence="2" id="KW-0472">Membrane</keyword>
<dbReference type="InterPro" id="IPR011701">
    <property type="entry name" value="MFS"/>
</dbReference>
<evidence type="ECO:0000313" key="4">
    <source>
        <dbReference type="Proteomes" id="UP000613974"/>
    </source>
</evidence>
<evidence type="ECO:0000313" key="3">
    <source>
        <dbReference type="EMBL" id="GHI69105.1"/>
    </source>
</evidence>
<gene>
    <name evidence="3" type="ORF">Snoj_30230</name>
</gene>
<feature type="transmembrane region" description="Helical" evidence="2">
    <location>
        <begin position="439"/>
        <end position="463"/>
    </location>
</feature>
<keyword evidence="2" id="KW-1133">Transmembrane helix</keyword>
<keyword evidence="4" id="KW-1185">Reference proteome</keyword>
<protein>
    <recommendedName>
        <fullName evidence="5">MFS transporter</fullName>
    </recommendedName>
</protein>
<keyword evidence="2" id="KW-0812">Transmembrane</keyword>
<dbReference type="Pfam" id="PF07690">
    <property type="entry name" value="MFS_1"/>
    <property type="match status" value="1"/>
</dbReference>
<evidence type="ECO:0000256" key="1">
    <source>
        <dbReference type="SAM" id="MobiDB-lite"/>
    </source>
</evidence>
<feature type="transmembrane region" description="Helical" evidence="2">
    <location>
        <begin position="469"/>
        <end position="493"/>
    </location>
</feature>
<feature type="region of interest" description="Disordered" evidence="1">
    <location>
        <begin position="749"/>
        <end position="790"/>
    </location>
</feature>
<dbReference type="PANTHER" id="PTHR23542">
    <property type="match status" value="1"/>
</dbReference>
<proteinExistence type="predicted"/>
<comment type="caution">
    <text evidence="3">The sequence shown here is derived from an EMBL/GenBank/DDBJ whole genome shotgun (WGS) entry which is preliminary data.</text>
</comment>
<feature type="transmembrane region" description="Helical" evidence="2">
    <location>
        <begin position="399"/>
        <end position="418"/>
    </location>
</feature>
<feature type="transmembrane region" description="Helical" evidence="2">
    <location>
        <begin position="527"/>
        <end position="550"/>
    </location>
</feature>
<feature type="transmembrane region" description="Helical" evidence="2">
    <location>
        <begin position="262"/>
        <end position="285"/>
    </location>
</feature>
<feature type="region of interest" description="Disordered" evidence="1">
    <location>
        <begin position="673"/>
        <end position="712"/>
    </location>
</feature>
<feature type="transmembrane region" description="Helical" evidence="2">
    <location>
        <begin position="505"/>
        <end position="521"/>
    </location>
</feature>
<organism evidence="3 4">
    <name type="scientific">Streptomyces nojiriensis</name>
    <dbReference type="NCBI Taxonomy" id="66374"/>
    <lineage>
        <taxon>Bacteria</taxon>
        <taxon>Bacillati</taxon>
        <taxon>Actinomycetota</taxon>
        <taxon>Actinomycetes</taxon>
        <taxon>Kitasatosporales</taxon>
        <taxon>Streptomycetaceae</taxon>
        <taxon>Streptomyces</taxon>
    </lineage>
</organism>
<feature type="region of interest" description="Disordered" evidence="1">
    <location>
        <begin position="56"/>
        <end position="103"/>
    </location>
</feature>
<feature type="transmembrane region" description="Helical" evidence="2">
    <location>
        <begin position="590"/>
        <end position="609"/>
    </location>
</feature>